<evidence type="ECO:0000256" key="1">
    <source>
        <dbReference type="SAM" id="MobiDB-lite"/>
    </source>
</evidence>
<evidence type="ECO:0000313" key="2">
    <source>
        <dbReference type="EMBL" id="CAE0378519.1"/>
    </source>
</evidence>
<proteinExistence type="predicted"/>
<feature type="compositionally biased region" description="Basic and acidic residues" evidence="1">
    <location>
        <begin position="156"/>
        <end position="176"/>
    </location>
</feature>
<reference evidence="2" key="1">
    <citation type="submission" date="2021-01" db="EMBL/GenBank/DDBJ databases">
        <authorList>
            <person name="Corre E."/>
            <person name="Pelletier E."/>
            <person name="Niang G."/>
            <person name="Scheremetjew M."/>
            <person name="Finn R."/>
            <person name="Kale V."/>
            <person name="Holt S."/>
            <person name="Cochrane G."/>
            <person name="Meng A."/>
            <person name="Brown T."/>
            <person name="Cohen L."/>
        </authorList>
    </citation>
    <scope>NUCLEOTIDE SEQUENCE</scope>
    <source>
        <strain evidence="2">CT5</strain>
    </source>
</reference>
<protein>
    <submittedName>
        <fullName evidence="2">Uncharacterized protein</fullName>
    </submittedName>
</protein>
<name>A0A7S3K9J1_EUPCR</name>
<feature type="region of interest" description="Disordered" evidence="1">
    <location>
        <begin position="88"/>
        <end position="225"/>
    </location>
</feature>
<gene>
    <name evidence="2" type="ORF">ECRA1380_LOCUS3478</name>
</gene>
<feature type="compositionally biased region" description="Polar residues" evidence="1">
    <location>
        <begin position="112"/>
        <end position="123"/>
    </location>
</feature>
<accession>A0A7S3K9J1</accession>
<dbReference type="EMBL" id="HBIK01007401">
    <property type="protein sequence ID" value="CAE0378519.1"/>
    <property type="molecule type" value="Transcribed_RNA"/>
</dbReference>
<sequence length="225" mass="25460">MNTEEEKEEFYSLAMPEPYTKKKEFNKKNDDEVHDLTKLKSLYNNDQSLLFLGSSNKGKKATISKNKTLHSKISNVMRNTPLEEIANMKGKRAQSKFSKKQAKTESYKKLITQKSSIDNQQDSFKFGNKKPREGEESVTDYEGIIDALANQGENEDFPKMEELSNISERKKEDAKKSSQPKVGFETQSPPPPGSAVLDITEDLNSSNLIEEGGNRGLKQKNIFGR</sequence>
<feature type="compositionally biased region" description="Basic residues" evidence="1">
    <location>
        <begin position="89"/>
        <end position="101"/>
    </location>
</feature>
<dbReference type="AlphaFoldDB" id="A0A7S3K9J1"/>
<organism evidence="2">
    <name type="scientific">Euplotes crassus</name>
    <dbReference type="NCBI Taxonomy" id="5936"/>
    <lineage>
        <taxon>Eukaryota</taxon>
        <taxon>Sar</taxon>
        <taxon>Alveolata</taxon>
        <taxon>Ciliophora</taxon>
        <taxon>Intramacronucleata</taxon>
        <taxon>Spirotrichea</taxon>
        <taxon>Hypotrichia</taxon>
        <taxon>Euplotida</taxon>
        <taxon>Euplotidae</taxon>
        <taxon>Moneuplotes</taxon>
    </lineage>
</organism>